<dbReference type="EnsemblMetazoa" id="ISCW002173-RA">
    <property type="protein sequence ID" value="ISCW002173-PA"/>
    <property type="gene ID" value="ISCW002173"/>
</dbReference>
<dbReference type="EMBL" id="DS662442">
    <property type="protein sequence ID" value="EEC03194.1"/>
    <property type="molecule type" value="Genomic_DNA"/>
</dbReference>
<dbReference type="VEuPathDB" id="VectorBase:ISCI002173"/>
<evidence type="ECO:0000313" key="2">
    <source>
        <dbReference type="EMBL" id="EEC03194.1"/>
    </source>
</evidence>
<dbReference type="PaxDb" id="6945-B7P9C2"/>
<dbReference type="InParanoid" id="B7P9C2"/>
<protein>
    <submittedName>
        <fullName evidence="2 3">Uncharacterized protein</fullName>
    </submittedName>
</protein>
<sequence length="137" mass="16043">MEERRECATDRNAPDRVRKLPQSHPREGKALCHRRVSDVPQDLRCTRPREILRRHLWDVVAQRLRNVPRKRFCDIGAKRPQDRTSFRGESYPGSRPHCACGRNLGALRIGPGRVRLRVRWIWGRVQRQTTCDSQSVA</sequence>
<organism>
    <name type="scientific">Ixodes scapularis</name>
    <name type="common">Black-legged tick</name>
    <name type="synonym">Deer tick</name>
    <dbReference type="NCBI Taxonomy" id="6945"/>
    <lineage>
        <taxon>Eukaryota</taxon>
        <taxon>Metazoa</taxon>
        <taxon>Ecdysozoa</taxon>
        <taxon>Arthropoda</taxon>
        <taxon>Chelicerata</taxon>
        <taxon>Arachnida</taxon>
        <taxon>Acari</taxon>
        <taxon>Parasitiformes</taxon>
        <taxon>Ixodida</taxon>
        <taxon>Ixodoidea</taxon>
        <taxon>Ixodidae</taxon>
        <taxon>Ixodinae</taxon>
        <taxon>Ixodes</taxon>
    </lineage>
</organism>
<proteinExistence type="predicted"/>
<name>B7P9C2_IXOSC</name>
<reference evidence="3" key="2">
    <citation type="submission" date="2020-05" db="UniProtKB">
        <authorList>
            <consortium name="EnsemblMetazoa"/>
        </authorList>
    </citation>
    <scope>IDENTIFICATION</scope>
    <source>
        <strain evidence="3">wikel</strain>
    </source>
</reference>
<keyword evidence="4" id="KW-1185">Reference proteome</keyword>
<dbReference type="AlphaFoldDB" id="B7P9C2"/>
<accession>B7P9C2</accession>
<dbReference type="Proteomes" id="UP000001555">
    <property type="component" value="Unassembled WGS sequence"/>
</dbReference>
<evidence type="ECO:0000313" key="4">
    <source>
        <dbReference type="Proteomes" id="UP000001555"/>
    </source>
</evidence>
<dbReference type="VEuPathDB" id="VectorBase:ISCW002173"/>
<evidence type="ECO:0000313" key="3">
    <source>
        <dbReference type="EnsemblMetazoa" id="ISCW002173-PA"/>
    </source>
</evidence>
<gene>
    <name evidence="2" type="ORF">IscW_ISCW002173</name>
</gene>
<evidence type="ECO:0000256" key="1">
    <source>
        <dbReference type="SAM" id="MobiDB-lite"/>
    </source>
</evidence>
<reference evidence="2 4" key="1">
    <citation type="submission" date="2008-03" db="EMBL/GenBank/DDBJ databases">
        <title>Annotation of Ixodes scapularis.</title>
        <authorList>
            <consortium name="Ixodes scapularis Genome Project Consortium"/>
            <person name="Caler E."/>
            <person name="Hannick L.I."/>
            <person name="Bidwell S."/>
            <person name="Joardar V."/>
            <person name="Thiagarajan M."/>
            <person name="Amedeo P."/>
            <person name="Galinsky K.J."/>
            <person name="Schobel S."/>
            <person name="Inman J."/>
            <person name="Hostetler J."/>
            <person name="Miller J."/>
            <person name="Hammond M."/>
            <person name="Megy K."/>
            <person name="Lawson D."/>
            <person name="Kodira C."/>
            <person name="Sutton G."/>
            <person name="Meyer J."/>
            <person name="Hill C.A."/>
            <person name="Birren B."/>
            <person name="Nene V."/>
            <person name="Collins F."/>
            <person name="Alarcon-Chaidez F."/>
            <person name="Wikel S."/>
            <person name="Strausberg R."/>
        </authorList>
    </citation>
    <scope>NUCLEOTIDE SEQUENCE [LARGE SCALE GENOMIC DNA]</scope>
    <source>
        <strain evidence="4">Wikel</strain>
        <strain evidence="2">Wikel colony</strain>
    </source>
</reference>
<dbReference type="EMBL" id="ABJB010138134">
    <property type="status" value="NOT_ANNOTATED_CDS"/>
    <property type="molecule type" value="Genomic_DNA"/>
</dbReference>
<feature type="region of interest" description="Disordered" evidence="1">
    <location>
        <begin position="1"/>
        <end position="28"/>
    </location>
</feature>
<dbReference type="HOGENOM" id="CLU_1867342_0_0_1"/>